<feature type="compositionally biased region" description="Low complexity" evidence="1">
    <location>
        <begin position="1137"/>
        <end position="1153"/>
    </location>
</feature>
<evidence type="ECO:0000313" key="2">
    <source>
        <dbReference type="EMBL" id="KAF2088468.1"/>
    </source>
</evidence>
<gene>
    <name evidence="2" type="ORF">K490DRAFT_64519</name>
</gene>
<proteinExistence type="predicted"/>
<feature type="compositionally biased region" description="Polar residues" evidence="1">
    <location>
        <begin position="910"/>
        <end position="931"/>
    </location>
</feature>
<comment type="caution">
    <text evidence="2">The sequence shown here is derived from an EMBL/GenBank/DDBJ whole genome shotgun (WGS) entry which is preliminary data.</text>
</comment>
<feature type="compositionally biased region" description="Acidic residues" evidence="1">
    <location>
        <begin position="1176"/>
        <end position="1190"/>
    </location>
</feature>
<feature type="compositionally biased region" description="Basic and acidic residues" evidence="1">
    <location>
        <begin position="1109"/>
        <end position="1125"/>
    </location>
</feature>
<dbReference type="EMBL" id="ML978716">
    <property type="protein sequence ID" value="KAF2088468.1"/>
    <property type="molecule type" value="Genomic_DNA"/>
</dbReference>
<feature type="compositionally biased region" description="Polar residues" evidence="1">
    <location>
        <begin position="891"/>
        <end position="900"/>
    </location>
</feature>
<dbReference type="OrthoDB" id="5427134at2759"/>
<protein>
    <submittedName>
        <fullName evidence="2">Uncharacterized protein</fullName>
    </submittedName>
</protein>
<sequence>MAAFAQASRISTPPPAGRPSSSSSRRPDLSPYARQRQRAIPHGACNFRELALGAAAPVCGCQRFWCNGDAWTGETATASFDGGRGATESLYCHCGHHLCFHSLTEQVEADHARGHATIASSAADALSRSRQGVHTQVLHARTQYRPRSAAGSSFGRRTRNTWDVHERGRDVPMTAENHSRQSGDAALNGEAHTIRDFAAMPDGTTLAPGFNPRTGASETSSGIPSIPSICLLNSDQLRPDFPQHRQTEGQSYYRPSGLGLSMLHNDQDYSRRQHAPAQSAGNNLMTRDAQITDSRQPSTVACSTDGSEHRYPRTSPSRTFMDHIMRVRSQPQPLNVAFPSSRAALLGHEDMIQSATEVATPSASATPDLEGLDQTVQETRNLVDSLVHELASVENGDANGGDTNVPSESQRENTKGSTLLLTNTADNQEETANSNARDIPLALRKLVPQIHALHRHLTSYPNVSDSIRRLTQRIDILENASFSYIAPDELNDKFELMDGRLLDVEHRLRDHETFHAALEDEQSSQNALLWRRPREHESYHESFLSAGSHPSNTSSALISAAIDRAEKNSRMEGIEQRLDDLEAIAIPCDKYPLEIEVVFLPWGRDLKGIWNPLDENEKNGSKSVSQVSEDWTQAWTTRSPSRAPLQITSMGQSGWTSQAIQSWADGTHEMLHPRACGRKSVVYRRLESRGLVRNVTLRNSSSLGIQSAIVAAFGPLLARLTNQEKFEEQQTADVMAAIGTFPGLKAAVVPLRKQHRQPRLEFLLPDEMVTSAIWTAEHLISSIIMRAPGGVRRLYVTHPQGYLQNNNSEDVSWTWQRLRELPRVPSDPQGPHSPADGHVAEADAKEACWEFHPSLDTPMSEASSFSSDNSFNSRQSFQSISDLSIRPVLQRQATSQSSTRGRQKPPITPISENPPQQRPTFLRNRTASAPQTEEDIFDTAPQYQSKRRMTSSFDNSAFQPPTTEPPSRNLVNPTLTSYFAARTKRRRVSSSSSGSASMDLKSEADPEDVVDIHALTEPWLYGFTPRRSREPLSPMRSSVTPRQSDFRGSQRDAAGPGYQLVGNGNGNVKGASTPFAYATPHSGVVLADEGGMWEVGGDTEVDSVGSEDETQRLETSGEVKGKEMDSWEGVPDNDIPVGDASVGAAESSAVGARGSRRRRYRVEHEDQDVDVYISEGYDDDDDDGEEDGDEGSYGGDEKMGVVDDMYEDEDMGEYEDEDYYGED</sequence>
<feature type="region of interest" description="Disordered" evidence="1">
    <location>
        <begin position="614"/>
        <end position="639"/>
    </location>
</feature>
<evidence type="ECO:0000256" key="1">
    <source>
        <dbReference type="SAM" id="MobiDB-lite"/>
    </source>
</evidence>
<feature type="compositionally biased region" description="Acidic residues" evidence="1">
    <location>
        <begin position="1097"/>
        <end position="1108"/>
    </location>
</feature>
<dbReference type="Proteomes" id="UP000799776">
    <property type="component" value="Unassembled WGS sequence"/>
</dbReference>
<feature type="region of interest" description="Disordered" evidence="1">
    <location>
        <begin position="238"/>
        <end position="317"/>
    </location>
</feature>
<feature type="region of interest" description="Disordered" evidence="1">
    <location>
        <begin position="203"/>
        <end position="224"/>
    </location>
</feature>
<feature type="compositionally biased region" description="Polar residues" evidence="1">
    <location>
        <begin position="950"/>
        <end position="977"/>
    </location>
</feature>
<feature type="compositionally biased region" description="Acidic residues" evidence="1">
    <location>
        <begin position="1204"/>
        <end position="1223"/>
    </location>
</feature>
<feature type="compositionally biased region" description="Polar residues" evidence="1">
    <location>
        <begin position="621"/>
        <end position="639"/>
    </location>
</feature>
<feature type="compositionally biased region" description="Polar residues" evidence="1">
    <location>
        <begin position="214"/>
        <end position="223"/>
    </location>
</feature>
<feature type="region of interest" description="Disordered" evidence="1">
    <location>
        <begin position="1"/>
        <end position="35"/>
    </location>
</feature>
<dbReference type="AlphaFoldDB" id="A0A9P4M123"/>
<feature type="region of interest" description="Disordered" evidence="1">
    <location>
        <begin position="882"/>
        <end position="1006"/>
    </location>
</feature>
<feature type="compositionally biased region" description="Basic and acidic residues" evidence="1">
    <location>
        <begin position="238"/>
        <end position="247"/>
    </location>
</feature>
<feature type="region of interest" description="Disordered" evidence="1">
    <location>
        <begin position="1026"/>
        <end position="1057"/>
    </location>
</feature>
<feature type="compositionally biased region" description="Polar residues" evidence="1">
    <location>
        <begin position="279"/>
        <end position="305"/>
    </location>
</feature>
<organism evidence="2 3">
    <name type="scientific">Saccharata proteae CBS 121410</name>
    <dbReference type="NCBI Taxonomy" id="1314787"/>
    <lineage>
        <taxon>Eukaryota</taxon>
        <taxon>Fungi</taxon>
        <taxon>Dikarya</taxon>
        <taxon>Ascomycota</taxon>
        <taxon>Pezizomycotina</taxon>
        <taxon>Dothideomycetes</taxon>
        <taxon>Dothideomycetes incertae sedis</taxon>
        <taxon>Botryosphaeriales</taxon>
        <taxon>Saccharataceae</taxon>
        <taxon>Saccharata</taxon>
    </lineage>
</organism>
<feature type="region of interest" description="Disordered" evidence="1">
    <location>
        <begin position="393"/>
        <end position="414"/>
    </location>
</feature>
<reference evidence="2" key="1">
    <citation type="journal article" date="2020" name="Stud. Mycol.">
        <title>101 Dothideomycetes genomes: a test case for predicting lifestyles and emergence of pathogens.</title>
        <authorList>
            <person name="Haridas S."/>
            <person name="Albert R."/>
            <person name="Binder M."/>
            <person name="Bloem J."/>
            <person name="Labutti K."/>
            <person name="Salamov A."/>
            <person name="Andreopoulos B."/>
            <person name="Baker S."/>
            <person name="Barry K."/>
            <person name="Bills G."/>
            <person name="Bluhm B."/>
            <person name="Cannon C."/>
            <person name="Castanera R."/>
            <person name="Culley D."/>
            <person name="Daum C."/>
            <person name="Ezra D."/>
            <person name="Gonzalez J."/>
            <person name="Henrissat B."/>
            <person name="Kuo A."/>
            <person name="Liang C."/>
            <person name="Lipzen A."/>
            <person name="Lutzoni F."/>
            <person name="Magnuson J."/>
            <person name="Mondo S."/>
            <person name="Nolan M."/>
            <person name="Ohm R."/>
            <person name="Pangilinan J."/>
            <person name="Park H.-J."/>
            <person name="Ramirez L."/>
            <person name="Alfaro M."/>
            <person name="Sun H."/>
            <person name="Tritt A."/>
            <person name="Yoshinaga Y."/>
            <person name="Zwiers L.-H."/>
            <person name="Turgeon B."/>
            <person name="Goodwin S."/>
            <person name="Spatafora J."/>
            <person name="Crous P."/>
            <person name="Grigoriev I."/>
        </authorList>
    </citation>
    <scope>NUCLEOTIDE SEQUENCE</scope>
    <source>
        <strain evidence="2">CBS 121410</strain>
    </source>
</reference>
<evidence type="ECO:0000313" key="3">
    <source>
        <dbReference type="Proteomes" id="UP000799776"/>
    </source>
</evidence>
<name>A0A9P4M123_9PEZI</name>
<keyword evidence="3" id="KW-1185">Reference proteome</keyword>
<feature type="region of interest" description="Disordered" evidence="1">
    <location>
        <begin position="1094"/>
        <end position="1223"/>
    </location>
</feature>
<accession>A0A9P4M123</accession>